<accession>A0A1C3JN55</accession>
<dbReference type="PANTHER" id="PTHR30543:SF21">
    <property type="entry name" value="NAD(P)H-DEPENDENT FMN REDUCTASE LOT6"/>
    <property type="match status" value="1"/>
</dbReference>
<evidence type="ECO:0000313" key="4">
    <source>
        <dbReference type="EMBL" id="SBT16595.1"/>
    </source>
</evidence>
<proteinExistence type="predicted"/>
<dbReference type="Proteomes" id="UP000092871">
    <property type="component" value="Unassembled WGS sequence"/>
</dbReference>
<dbReference type="GO" id="GO:0050446">
    <property type="term" value="F:azobenzene reductase (NADP+) activity"/>
    <property type="evidence" value="ECO:0007669"/>
    <property type="project" value="UniProtKB-EC"/>
</dbReference>
<comment type="cofactor">
    <cofactor evidence="1">
        <name>FMN</name>
        <dbReference type="ChEBI" id="CHEBI:58210"/>
    </cofactor>
</comment>
<keyword evidence="4" id="KW-0560">Oxidoreductase</keyword>
<dbReference type="EMBL" id="FLRB01000006">
    <property type="protein sequence ID" value="SBT20311.1"/>
    <property type="molecule type" value="Genomic_DNA"/>
</dbReference>
<dbReference type="SUPFAM" id="SSF52218">
    <property type="entry name" value="Flavoproteins"/>
    <property type="match status" value="1"/>
</dbReference>
<evidence type="ECO:0000259" key="3">
    <source>
        <dbReference type="Pfam" id="PF03358"/>
    </source>
</evidence>
<reference evidence="4 7" key="1">
    <citation type="submission" date="2016-06" db="EMBL/GenBank/DDBJ databases">
        <authorList>
            <person name="Kjaerup R.B."/>
            <person name="Dalgaard T.S."/>
            <person name="Juul-Madsen H.R."/>
        </authorList>
    </citation>
    <scope>NUCLEOTIDE SEQUENCE [LARGE SCALE GENOMIC DNA]</scope>
    <source>
        <strain evidence="4 7">CECT 5115</strain>
    </source>
</reference>
<dbReference type="GO" id="GO:0005829">
    <property type="term" value="C:cytosol"/>
    <property type="evidence" value="ECO:0007669"/>
    <property type="project" value="TreeGrafter"/>
</dbReference>
<dbReference type="InterPro" id="IPR029039">
    <property type="entry name" value="Flavoprotein-like_sf"/>
</dbReference>
<evidence type="ECO:0000256" key="1">
    <source>
        <dbReference type="ARBA" id="ARBA00001917"/>
    </source>
</evidence>
<dbReference type="AlphaFoldDB" id="A0A1C3JN55"/>
<keyword evidence="6" id="KW-1185">Reference proteome</keyword>
<name>A0A1C3JN55_9GAMM</name>
<dbReference type="RefSeq" id="WP_067031869.1">
    <property type="nucleotide sequence ID" value="NZ_FLRA01000003.1"/>
</dbReference>
<evidence type="ECO:0000313" key="6">
    <source>
        <dbReference type="Proteomes" id="UP000092840"/>
    </source>
</evidence>
<dbReference type="InterPro" id="IPR005025">
    <property type="entry name" value="FMN_Rdtase-like_dom"/>
</dbReference>
<dbReference type="EC" id="1.7.1.6" evidence="4"/>
<sequence>MKLLAISGSAREASTNTALLNAIKGRVPLGAELSVFNQLNTLPVFSPDFEGEKTPQVAHEFIDQVALADGIIISSPEYIRAIPGGLKNAIDWMVSRYEVVGKPIALVHASHRGDDMLASLRLVLGTVSEHFQEDNFLRIPLIGKTPEEVEAFIQTSNYEADISKFLADFMARIEEIKQK</sequence>
<organism evidence="4 7">
    <name type="scientific">Marinomonas gallaica</name>
    <dbReference type="NCBI Taxonomy" id="1806667"/>
    <lineage>
        <taxon>Bacteria</taxon>
        <taxon>Pseudomonadati</taxon>
        <taxon>Pseudomonadota</taxon>
        <taxon>Gammaproteobacteria</taxon>
        <taxon>Oceanospirillales</taxon>
        <taxon>Oceanospirillaceae</taxon>
        <taxon>Marinomonas</taxon>
    </lineage>
</organism>
<dbReference type="InterPro" id="IPR050712">
    <property type="entry name" value="NAD(P)H-dep_reductase"/>
</dbReference>
<evidence type="ECO:0000313" key="5">
    <source>
        <dbReference type="EMBL" id="SBT20311.1"/>
    </source>
</evidence>
<feature type="domain" description="NADPH-dependent FMN reductase-like" evidence="3">
    <location>
        <begin position="1"/>
        <end position="126"/>
    </location>
</feature>
<keyword evidence="2" id="KW-0285">Flavoprotein</keyword>
<dbReference type="Gene3D" id="3.40.50.360">
    <property type="match status" value="1"/>
</dbReference>
<dbReference type="EMBL" id="FLRA01000003">
    <property type="protein sequence ID" value="SBT16595.1"/>
    <property type="molecule type" value="Genomic_DNA"/>
</dbReference>
<dbReference type="Proteomes" id="UP000092840">
    <property type="component" value="Unassembled WGS sequence"/>
</dbReference>
<keyword evidence="2" id="KW-0288">FMN</keyword>
<dbReference type="OrthoDB" id="9812295at2"/>
<gene>
    <name evidence="4" type="primary">azr</name>
    <name evidence="4" type="ORF">MGA5115_00676</name>
    <name evidence="5" type="ORF">MGA5116_00894</name>
</gene>
<dbReference type="PANTHER" id="PTHR30543">
    <property type="entry name" value="CHROMATE REDUCTASE"/>
    <property type="match status" value="1"/>
</dbReference>
<protein>
    <submittedName>
        <fullName evidence="4">NADPH azoreductase</fullName>
        <ecNumber evidence="4">1.7.1.6</ecNumber>
    </submittedName>
</protein>
<dbReference type="Pfam" id="PF03358">
    <property type="entry name" value="FMN_red"/>
    <property type="match status" value="1"/>
</dbReference>
<evidence type="ECO:0000313" key="7">
    <source>
        <dbReference type="Proteomes" id="UP000092871"/>
    </source>
</evidence>
<reference evidence="5 6" key="2">
    <citation type="submission" date="2016-06" db="EMBL/GenBank/DDBJ databases">
        <authorList>
            <person name="Rodrigo-Torres L."/>
            <person name="Arahal D.R."/>
        </authorList>
    </citation>
    <scope>NUCLEOTIDE SEQUENCE [LARGE SCALE GENOMIC DNA]</scope>
    <source>
        <strain evidence="5 6">CECT 5116</strain>
    </source>
</reference>
<evidence type="ECO:0000256" key="2">
    <source>
        <dbReference type="ARBA" id="ARBA00022643"/>
    </source>
</evidence>
<dbReference type="GO" id="GO:0010181">
    <property type="term" value="F:FMN binding"/>
    <property type="evidence" value="ECO:0007669"/>
    <property type="project" value="TreeGrafter"/>
</dbReference>